<dbReference type="InterPro" id="IPR015421">
    <property type="entry name" value="PyrdxlP-dep_Trfase_major"/>
</dbReference>
<name>A0A1I3NYH3_9RHOB</name>
<evidence type="ECO:0000256" key="6">
    <source>
        <dbReference type="PIRSR" id="PIRSR000524-1"/>
    </source>
</evidence>
<evidence type="ECO:0000256" key="4">
    <source>
        <dbReference type="ARBA" id="ARBA00022679"/>
    </source>
</evidence>
<dbReference type="PANTHER" id="PTHR21152">
    <property type="entry name" value="AMINOTRANSFERASE CLASS V"/>
    <property type="match status" value="1"/>
</dbReference>
<reference evidence="10" key="1">
    <citation type="submission" date="2016-10" db="EMBL/GenBank/DDBJ databases">
        <authorList>
            <person name="Varghese N."/>
            <person name="Submissions S."/>
        </authorList>
    </citation>
    <scope>NUCLEOTIDE SEQUENCE [LARGE SCALE GENOMIC DNA]</scope>
    <source>
        <strain evidence="10">DSM 26471</strain>
    </source>
</reference>
<keyword evidence="5 7" id="KW-0663">Pyridoxal phosphate</keyword>
<dbReference type="OrthoDB" id="389074at2"/>
<proteinExistence type="inferred from homology"/>
<dbReference type="Pfam" id="PF00266">
    <property type="entry name" value="Aminotran_5"/>
    <property type="match status" value="1"/>
</dbReference>
<comment type="similarity">
    <text evidence="2">Belongs to the class-V pyridoxal-phosphate-dependent aminotransferase family.</text>
</comment>
<comment type="cofactor">
    <cofactor evidence="1 7">
        <name>pyridoxal 5'-phosphate</name>
        <dbReference type="ChEBI" id="CHEBI:597326"/>
    </cofactor>
</comment>
<dbReference type="PANTHER" id="PTHR21152:SF24">
    <property type="entry name" value="ALANINE--GLYOXYLATE AMINOTRANSFERASE 1"/>
    <property type="match status" value="1"/>
</dbReference>
<feature type="modified residue" description="N6-(pyridoxal phosphate)lysine" evidence="7">
    <location>
        <position position="199"/>
    </location>
</feature>
<evidence type="ECO:0000259" key="8">
    <source>
        <dbReference type="Pfam" id="PF00266"/>
    </source>
</evidence>
<dbReference type="GO" id="GO:0004760">
    <property type="term" value="F:L-serine-pyruvate transaminase activity"/>
    <property type="evidence" value="ECO:0007669"/>
    <property type="project" value="TreeGrafter"/>
</dbReference>
<keyword evidence="9" id="KW-0670">Pyruvate</keyword>
<dbReference type="Gene3D" id="3.90.1150.10">
    <property type="entry name" value="Aspartate Aminotransferase, domain 1"/>
    <property type="match status" value="1"/>
</dbReference>
<dbReference type="RefSeq" id="WP_090059603.1">
    <property type="nucleotide sequence ID" value="NZ_FORH01000002.1"/>
</dbReference>
<dbReference type="InterPro" id="IPR000192">
    <property type="entry name" value="Aminotrans_V_dom"/>
</dbReference>
<evidence type="ECO:0000256" key="3">
    <source>
        <dbReference type="ARBA" id="ARBA00022576"/>
    </source>
</evidence>
<dbReference type="GO" id="GO:0019265">
    <property type="term" value="P:glycine biosynthetic process, by transamination of glyoxylate"/>
    <property type="evidence" value="ECO:0007669"/>
    <property type="project" value="TreeGrafter"/>
</dbReference>
<gene>
    <name evidence="9" type="ORF">SAMN04487991_1507</name>
</gene>
<dbReference type="STRING" id="588602.SAMN04487991_1507"/>
<feature type="binding site" evidence="6">
    <location>
        <position position="347"/>
    </location>
    <ligand>
        <name>substrate</name>
    </ligand>
</feature>
<organism evidence="9 10">
    <name type="scientific">Celeribacter neptunius</name>
    <dbReference type="NCBI Taxonomy" id="588602"/>
    <lineage>
        <taxon>Bacteria</taxon>
        <taxon>Pseudomonadati</taxon>
        <taxon>Pseudomonadota</taxon>
        <taxon>Alphaproteobacteria</taxon>
        <taxon>Rhodobacterales</taxon>
        <taxon>Roseobacteraceae</taxon>
        <taxon>Celeribacter</taxon>
    </lineage>
</organism>
<dbReference type="Gene3D" id="3.40.640.10">
    <property type="entry name" value="Type I PLP-dependent aspartate aminotransferase-like (Major domain)"/>
    <property type="match status" value="1"/>
</dbReference>
<keyword evidence="10" id="KW-1185">Reference proteome</keyword>
<dbReference type="InterPro" id="IPR024169">
    <property type="entry name" value="SP_NH2Trfase/AEP_transaminase"/>
</dbReference>
<evidence type="ECO:0000256" key="5">
    <source>
        <dbReference type="ARBA" id="ARBA00022898"/>
    </source>
</evidence>
<accession>A0A1I3NYH3</accession>
<dbReference type="InterPro" id="IPR015424">
    <property type="entry name" value="PyrdxlP-dep_Trfase"/>
</dbReference>
<evidence type="ECO:0000313" key="10">
    <source>
        <dbReference type="Proteomes" id="UP000199630"/>
    </source>
</evidence>
<evidence type="ECO:0000256" key="2">
    <source>
        <dbReference type="ARBA" id="ARBA00009236"/>
    </source>
</evidence>
<dbReference type="AlphaFoldDB" id="A0A1I3NYH3"/>
<feature type="domain" description="Aminotransferase class V" evidence="8">
    <location>
        <begin position="113"/>
        <end position="339"/>
    </location>
</feature>
<keyword evidence="4" id="KW-0808">Transferase</keyword>
<dbReference type="GO" id="GO:0008453">
    <property type="term" value="F:alanine-glyoxylate transaminase activity"/>
    <property type="evidence" value="ECO:0007669"/>
    <property type="project" value="TreeGrafter"/>
</dbReference>
<evidence type="ECO:0000256" key="1">
    <source>
        <dbReference type="ARBA" id="ARBA00001933"/>
    </source>
</evidence>
<sequence length="394" mass="42196">MTHTQKAAEVPALFTLTTGPVNCYPEVLSALGKPVLYDYDPAFMALYERVMKKLGKALRAPDVPIVLQGEPVLGLEAAAHSLVAPDDKVLNLASGVYGAGYGEWLKPRAESFHEIRTSYNDAIDPKAVEAFLAQNPDTAVVAICHHDTPSGTINPIQEIGQIVQKHGALYVVDSVSAWAGVEVDIEACCIDVLVTGPNKCLGCPPALSILTVSEKAWAKMEANPTAPRASILSILDWKDAWKASEGFPFTPSVSEIYGLEAGVDRYLEEGPEAVWARHAKTAEAMRAGVKAMELDLWAAREEIASPTCTTIKLPEGVDETELRNKMKEQYGVVISSGRAETFNKLVRVGHMGPTAYPLYSILALTALGGALSEIMNKPMDIGAAVAAAEAVIRG</sequence>
<evidence type="ECO:0000313" key="9">
    <source>
        <dbReference type="EMBL" id="SFJ14197.1"/>
    </source>
</evidence>
<dbReference type="SUPFAM" id="SSF53383">
    <property type="entry name" value="PLP-dependent transferases"/>
    <property type="match status" value="1"/>
</dbReference>
<keyword evidence="3" id="KW-0032">Aminotransferase</keyword>
<protein>
    <submittedName>
        <fullName evidence="9">Pyridoxamine--pyruvate transaminase</fullName>
    </submittedName>
</protein>
<dbReference type="InterPro" id="IPR015422">
    <property type="entry name" value="PyrdxlP-dep_Trfase_small"/>
</dbReference>
<dbReference type="Proteomes" id="UP000199630">
    <property type="component" value="Unassembled WGS sequence"/>
</dbReference>
<dbReference type="NCBIfam" id="NF046070">
    <property type="entry name" value="PyrdoxPyrvTramin"/>
    <property type="match status" value="1"/>
</dbReference>
<dbReference type="PIRSF" id="PIRSF000524">
    <property type="entry name" value="SPT"/>
    <property type="match status" value="1"/>
</dbReference>
<evidence type="ECO:0000256" key="7">
    <source>
        <dbReference type="PIRSR" id="PIRSR000524-50"/>
    </source>
</evidence>
<dbReference type="EMBL" id="FORH01000002">
    <property type="protein sequence ID" value="SFJ14197.1"/>
    <property type="molecule type" value="Genomic_DNA"/>
</dbReference>